<accession>A0A6A5AMU3</accession>
<evidence type="ECO:0000313" key="2">
    <source>
        <dbReference type="Proteomes" id="UP000469452"/>
    </source>
</evidence>
<dbReference type="AlphaFoldDB" id="A0A6A5AMU3"/>
<gene>
    <name evidence="1" type="ORF">AaE_005311</name>
</gene>
<dbReference type="EMBL" id="VJMI01010856">
    <property type="protein sequence ID" value="KAF0754478.1"/>
    <property type="molecule type" value="Genomic_DNA"/>
</dbReference>
<organism evidence="1 2">
    <name type="scientific">Aphanomyces astaci</name>
    <name type="common">Crayfish plague agent</name>
    <dbReference type="NCBI Taxonomy" id="112090"/>
    <lineage>
        <taxon>Eukaryota</taxon>
        <taxon>Sar</taxon>
        <taxon>Stramenopiles</taxon>
        <taxon>Oomycota</taxon>
        <taxon>Saprolegniomycetes</taxon>
        <taxon>Saprolegniales</taxon>
        <taxon>Verrucalvaceae</taxon>
        <taxon>Aphanomyces</taxon>
    </lineage>
</organism>
<dbReference type="Proteomes" id="UP000469452">
    <property type="component" value="Unassembled WGS sequence"/>
</dbReference>
<comment type="caution">
    <text evidence="1">The sequence shown here is derived from an EMBL/GenBank/DDBJ whole genome shotgun (WGS) entry which is preliminary data.</text>
</comment>
<reference evidence="1 2" key="1">
    <citation type="submission" date="2019-06" db="EMBL/GenBank/DDBJ databases">
        <title>Genomics analysis of Aphanomyces spp. identifies a new class of oomycete effector associated with host adaptation.</title>
        <authorList>
            <person name="Gaulin E."/>
        </authorList>
    </citation>
    <scope>NUCLEOTIDE SEQUENCE [LARGE SCALE GENOMIC DNA]</scope>
    <source>
        <strain evidence="1 2">E</strain>
    </source>
</reference>
<sequence length="447" mass="50090">MFRTASGVRRGLRPLLSTPRCSYAVDSFPRSQLPHLAKKFNKPESLLEPFIVALEDNWYTSASDIVALTSTDASTLNIPLRAIQFLQEQAVASTSFSTNSNTPLDTSSTFEVEPATSALDEALAAALSDSTTTTRKPQVHTPYDEVRIGKKKMTTYGLTEGSISPKLDQQLQNYLAHMTTATLGQQEPPIRMVSGRERHADSGGFLMTFDSPVSNRFDNSKPDKQFIFRSDMPRNSETLIWYCSTFEKGDDITLDVLIPTSEAKSAQLVFQYIQWLRLTRKASPNYCANMIRAMLKLAKYLHGQHSSLDPTYGDKAFDDIPVIRELRKMHKTTSLQSAQSLRSVDEEKKWLAWPDFLAVVEALKLECGETTSNGKARTRYAIATSYQKCVMLGIFSGIPDRQRTLREIEIGRTLHQNAAGQWTITHGPDDYKTGKAYGERPPLVRVL</sequence>
<evidence type="ECO:0000313" key="1">
    <source>
        <dbReference type="EMBL" id="KAF0754478.1"/>
    </source>
</evidence>
<name>A0A6A5AMU3_APHAT</name>
<protein>
    <submittedName>
        <fullName evidence="1">Uncharacterized protein</fullName>
    </submittedName>
</protein>
<proteinExistence type="predicted"/>